<dbReference type="eggNOG" id="KOG4197">
    <property type="taxonomic scope" value="Eukaryota"/>
</dbReference>
<reference evidence="4" key="2">
    <citation type="submission" date="2015-06" db="UniProtKB">
        <authorList>
            <consortium name="EnsemblPlants"/>
        </authorList>
    </citation>
    <scope>IDENTIFICATION</scope>
</reference>
<protein>
    <recommendedName>
        <fullName evidence="6">Pentacotripeptide-repeat region of PRORP domain-containing protein</fullName>
    </recommendedName>
</protein>
<proteinExistence type="inferred from homology"/>
<dbReference type="Pfam" id="PF13041">
    <property type="entry name" value="PPR_2"/>
    <property type="match status" value="2"/>
</dbReference>
<keyword evidence="2" id="KW-0677">Repeat</keyword>
<reference evidence="4" key="1">
    <citation type="journal article" date="2014" name="Genome Biol.">
        <title>Transcriptome and methylome profiling reveals relics of genome dominance in the mesopolyploid Brassica oleracea.</title>
        <authorList>
            <person name="Parkin I.A."/>
            <person name="Koh C."/>
            <person name="Tang H."/>
            <person name="Robinson S.J."/>
            <person name="Kagale S."/>
            <person name="Clarke W.E."/>
            <person name="Town C.D."/>
            <person name="Nixon J."/>
            <person name="Krishnakumar V."/>
            <person name="Bidwell S.L."/>
            <person name="Denoeud F."/>
            <person name="Belcram H."/>
            <person name="Links M.G."/>
            <person name="Just J."/>
            <person name="Clarke C."/>
            <person name="Bender T."/>
            <person name="Huebert T."/>
            <person name="Mason A.S."/>
            <person name="Pires J.C."/>
            <person name="Barker G."/>
            <person name="Moore J."/>
            <person name="Walley P.G."/>
            <person name="Manoli S."/>
            <person name="Batley J."/>
            <person name="Edwards D."/>
            <person name="Nelson M.N."/>
            <person name="Wang X."/>
            <person name="Paterson A.H."/>
            <person name="King G."/>
            <person name="Bancroft I."/>
            <person name="Chalhoub B."/>
            <person name="Sharpe A.G."/>
        </authorList>
    </citation>
    <scope>NUCLEOTIDE SEQUENCE [LARGE SCALE GENOMIC DNA]</scope>
    <source>
        <strain evidence="4">cv. TO1000</strain>
    </source>
</reference>
<dbReference type="PANTHER" id="PTHR47447">
    <property type="entry name" value="OS03G0856100 PROTEIN"/>
    <property type="match status" value="1"/>
</dbReference>
<dbReference type="OMA" id="RRGHIRT"/>
<evidence type="ECO:0000256" key="1">
    <source>
        <dbReference type="ARBA" id="ARBA00007626"/>
    </source>
</evidence>
<dbReference type="EnsemblPlants" id="Bo00928s010.1">
    <property type="protein sequence ID" value="Bo00928s010.1"/>
    <property type="gene ID" value="Bo00928s010"/>
</dbReference>
<dbReference type="AlphaFoldDB" id="A0A0D2ZSB4"/>
<dbReference type="PANTHER" id="PTHR47447:SF28">
    <property type="entry name" value="PENTACOTRIPEPTIDE-REPEAT REGION OF PRORP DOMAIN-CONTAINING PROTEIN"/>
    <property type="match status" value="1"/>
</dbReference>
<sequence>MSRSWNLALESLRLVRRGHIRTLVSRALFNRTVCTISEDLLSSSSSSHTVVDESYVLAELSSLLPISSKTTTGKEDTCLKDEVAVDSFLSPEERLRGVFLQKPKGKSAIHKALSSLCVDLSIDIVANVVDSGNLSGEAMVTFFNWAIREPGVSKDVGSYYVILRALGRRKFFTFMMDVLREMVSSDLKCLTIAMDSFARAHYVRRAIQLFEESQDFGVECGTESFNSLLCCLCERSHVSAANSVFNAKKGEIPFDSCTYNVMIGGWSKLGEVEEMEKVLKEMVEGGFGPDCLSFSYLIEGLGRAGRINDSVEIFDDMKHKGCVPDAKVYNAMICNFIFARDFDESVRYYRKMLDEECDPDLETYSKLVSGLVKGRKVADALEIYEEMLSRGIVPTTGLVTSFIKPLCSYGPPHAAMVIYQKARKAGCRISESAYKLLLKRLSRFGKCGILLNVWDEMQECGYSSDVEVYEYIVDGLCNIGHLENAVLVMEEAMRKGFCPNRLVYSRLSNKLMASNKTEMAYKLFLKIKEARIQDNARRFWRRNGETDKVFVYVKISLTGSHLSPTLFVFPFGGWWWLKHKGILVPFQVAAGRLQFFKRLLNGGSNKEMAAEVQKSERGDEQAIQNPGSYGALRCVKGIEDALLQKQMNQLETTLLSMRNDLEEFRGCVLTFEKLHREGSQLLKMEQSKRRIEERIGVKPCIADCLKGLSLLYEMHQSEYHLKCSILSALSCLALKPSPGDLVALQYLVVDQPNILNNEVQHIFDVIFAEEIK</sequence>
<name>A0A0D2ZSB4_BRAOL</name>
<dbReference type="Gramene" id="Bo00928s010.1">
    <property type="protein sequence ID" value="Bo00928s010.1"/>
    <property type="gene ID" value="Bo00928s010"/>
</dbReference>
<comment type="similarity">
    <text evidence="1">Belongs to the PPR family. P subfamily.</text>
</comment>
<dbReference type="InterPro" id="IPR002885">
    <property type="entry name" value="PPR_rpt"/>
</dbReference>
<dbReference type="InterPro" id="IPR011990">
    <property type="entry name" value="TPR-like_helical_dom_sf"/>
</dbReference>
<dbReference type="PROSITE" id="PS51375">
    <property type="entry name" value="PPR"/>
    <property type="match status" value="5"/>
</dbReference>
<feature type="repeat" description="PPR" evidence="3">
    <location>
        <begin position="360"/>
        <end position="394"/>
    </location>
</feature>
<dbReference type="InterPro" id="IPR029159">
    <property type="entry name" value="CA109-like"/>
</dbReference>
<dbReference type="Pfam" id="PF15011">
    <property type="entry name" value="CA109-like"/>
    <property type="match status" value="1"/>
</dbReference>
<dbReference type="STRING" id="109376.A0A0D2ZSB4"/>
<feature type="repeat" description="PPR" evidence="3">
    <location>
        <begin position="290"/>
        <end position="324"/>
    </location>
</feature>
<evidence type="ECO:0000313" key="4">
    <source>
        <dbReference type="EnsemblPlants" id="Bo00928s010.1"/>
    </source>
</evidence>
<accession>A0A0D2ZSB4</accession>
<evidence type="ECO:0000256" key="2">
    <source>
        <dbReference type="ARBA" id="ARBA00022737"/>
    </source>
</evidence>
<evidence type="ECO:0000256" key="3">
    <source>
        <dbReference type="PROSITE-ProRule" id="PRU00708"/>
    </source>
</evidence>
<feature type="repeat" description="PPR" evidence="3">
    <location>
        <begin position="325"/>
        <end position="359"/>
    </location>
</feature>
<dbReference type="Proteomes" id="UP000032141">
    <property type="component" value="Unassembled WGS sequence"/>
</dbReference>
<organism evidence="4 5">
    <name type="scientific">Brassica oleracea var. oleracea</name>
    <dbReference type="NCBI Taxonomy" id="109376"/>
    <lineage>
        <taxon>Eukaryota</taxon>
        <taxon>Viridiplantae</taxon>
        <taxon>Streptophyta</taxon>
        <taxon>Embryophyta</taxon>
        <taxon>Tracheophyta</taxon>
        <taxon>Spermatophyta</taxon>
        <taxon>Magnoliopsida</taxon>
        <taxon>eudicotyledons</taxon>
        <taxon>Gunneridae</taxon>
        <taxon>Pentapetalae</taxon>
        <taxon>rosids</taxon>
        <taxon>malvids</taxon>
        <taxon>Brassicales</taxon>
        <taxon>Brassicaceae</taxon>
        <taxon>Brassiceae</taxon>
        <taxon>Brassica</taxon>
    </lineage>
</organism>
<dbReference type="HOGENOM" id="CLU_362227_0_0_1"/>
<evidence type="ECO:0008006" key="6">
    <source>
        <dbReference type="Google" id="ProtNLM"/>
    </source>
</evidence>
<feature type="repeat" description="PPR" evidence="3">
    <location>
        <begin position="465"/>
        <end position="499"/>
    </location>
</feature>
<keyword evidence="5" id="KW-1185">Reference proteome</keyword>
<evidence type="ECO:0000313" key="5">
    <source>
        <dbReference type="Proteomes" id="UP000032141"/>
    </source>
</evidence>
<dbReference type="Gene3D" id="1.25.40.10">
    <property type="entry name" value="Tetratricopeptide repeat domain"/>
    <property type="match status" value="3"/>
</dbReference>
<feature type="repeat" description="PPR" evidence="3">
    <location>
        <begin position="255"/>
        <end position="289"/>
    </location>
</feature>
<dbReference type="NCBIfam" id="TIGR00756">
    <property type="entry name" value="PPR"/>
    <property type="match status" value="5"/>
</dbReference>